<feature type="domain" description="FlgD/Vpr Ig-like" evidence="2">
    <location>
        <begin position="590"/>
        <end position="653"/>
    </location>
</feature>
<name>A0A849T265_UNCEI</name>
<dbReference type="Proteomes" id="UP000580839">
    <property type="component" value="Unassembled WGS sequence"/>
</dbReference>
<comment type="caution">
    <text evidence="3">The sequence shown here is derived from an EMBL/GenBank/DDBJ whole genome shotgun (WGS) entry which is preliminary data.</text>
</comment>
<dbReference type="AlphaFoldDB" id="A0A849T265"/>
<gene>
    <name evidence="3" type="ORF">HOP12_14640</name>
</gene>
<keyword evidence="1" id="KW-0732">Signal</keyword>
<feature type="signal peptide" evidence="1">
    <location>
        <begin position="1"/>
        <end position="32"/>
    </location>
</feature>
<dbReference type="Gene3D" id="2.60.40.4070">
    <property type="match status" value="1"/>
</dbReference>
<dbReference type="Pfam" id="PF13860">
    <property type="entry name" value="FlgD_ig"/>
    <property type="match status" value="1"/>
</dbReference>
<sequence>MARFGMDFARRGAGLCTLALAAATLIATPAHALRVVTWNLLNYGPLGNTVTPRQAAFRTVMEAIDADVVILQELKDSFSADSFVTNVLNVVEPGEWATSGELDVQSAELMAVCWKPARLAVSNVAVLANAGPRDMLQALIKPVGTRTNAAWFRLYGFHLKAGQTAPDSTTRRLECADIRAQLNTVNPVVVGSNFVIGGDSNFYGAFEGGYIRLTESQADNDGRCKDFISLSGDWGMPTYAPYHTQAPCSSCPVYSPSPGFSGGGMDDRFDILLSSYSLQDGLGMDVINTFAYGQDGLHYNSNINGAPTNSAVGQTIANALWATSDHLPVVMDLRLPSDIASVAPVAFGDVLIGASAAQNLVVANAAVAPADALDYSIASPAGFSAPAGPFSGAAGSPPNNHAVTMDTASPGTRNGDLVLTTDAPDSATVNVPASGRVLAHAVASLDSGAVVQGDTLDFGALPASFPDLEARIHNRGYVALQARLAVSGAVITGGAGHFSIVGGFTPLLLAGVGHSLTLHFDDTNSTADSTYEATLTISSGDEALPGAAAQPDLTVLLRAQRTGGATGVGGEPAPAQLALLAPRPNPARGAVELGFDLPRRAAVDLAIFDLGGRRVATLASGSLEAARHRFRWDGRDLQGGRAPAGLYFVRLTALGHSQAARLVVLN</sequence>
<dbReference type="EMBL" id="JABFRW010000192">
    <property type="protein sequence ID" value="NOT35379.1"/>
    <property type="molecule type" value="Genomic_DNA"/>
</dbReference>
<dbReference type="InterPro" id="IPR025965">
    <property type="entry name" value="FlgD/Vpr_Ig-like"/>
</dbReference>
<dbReference type="SUPFAM" id="SSF56219">
    <property type="entry name" value="DNase I-like"/>
    <property type="match status" value="1"/>
</dbReference>
<dbReference type="NCBIfam" id="NF012200">
    <property type="entry name" value="choice_anch_D"/>
    <property type="match status" value="1"/>
</dbReference>
<accession>A0A849T265</accession>
<evidence type="ECO:0000256" key="1">
    <source>
        <dbReference type="SAM" id="SignalP"/>
    </source>
</evidence>
<dbReference type="Gene3D" id="3.60.10.10">
    <property type="entry name" value="Endonuclease/exonuclease/phosphatase"/>
    <property type="match status" value="1"/>
</dbReference>
<protein>
    <submittedName>
        <fullName evidence="3">Choice-of-anchor D domain-containing protein</fullName>
    </submittedName>
</protein>
<dbReference type="InterPro" id="IPR036691">
    <property type="entry name" value="Endo/exonu/phosph_ase_sf"/>
</dbReference>
<evidence type="ECO:0000313" key="4">
    <source>
        <dbReference type="Proteomes" id="UP000580839"/>
    </source>
</evidence>
<feature type="chain" id="PRO_5032273513" evidence="1">
    <location>
        <begin position="33"/>
        <end position="666"/>
    </location>
</feature>
<evidence type="ECO:0000313" key="3">
    <source>
        <dbReference type="EMBL" id="NOT35379.1"/>
    </source>
</evidence>
<organism evidence="3 4">
    <name type="scientific">Eiseniibacteriota bacterium</name>
    <dbReference type="NCBI Taxonomy" id="2212470"/>
    <lineage>
        <taxon>Bacteria</taxon>
        <taxon>Candidatus Eiseniibacteriota</taxon>
    </lineage>
</organism>
<evidence type="ECO:0000259" key="2">
    <source>
        <dbReference type="Pfam" id="PF13860"/>
    </source>
</evidence>
<proteinExistence type="predicted"/>
<reference evidence="3 4" key="1">
    <citation type="submission" date="2020-04" db="EMBL/GenBank/DDBJ databases">
        <title>Metagenomic profiling of ammonia- and methane-oxidizing microorganisms in a Dutch drinking water treatment plant.</title>
        <authorList>
            <person name="Poghosyan L."/>
            <person name="Leucker S."/>
        </authorList>
    </citation>
    <scope>NUCLEOTIDE SEQUENCE [LARGE SCALE GENOMIC DNA]</scope>
    <source>
        <strain evidence="3">S-RSF-IL-03</strain>
    </source>
</reference>